<feature type="compositionally biased region" description="Basic and acidic residues" evidence="5">
    <location>
        <begin position="82"/>
        <end position="94"/>
    </location>
</feature>
<evidence type="ECO:0000259" key="7">
    <source>
        <dbReference type="PROSITE" id="PS50048"/>
    </source>
</evidence>
<feature type="domain" description="Zn(2)-C6 fungal-type" evidence="7">
    <location>
        <begin position="20"/>
        <end position="51"/>
    </location>
</feature>
<dbReference type="GO" id="GO:0005634">
    <property type="term" value="C:nucleus"/>
    <property type="evidence" value="ECO:0007669"/>
    <property type="project" value="UniProtKB-SubCell"/>
</dbReference>
<evidence type="ECO:0000256" key="2">
    <source>
        <dbReference type="ARBA" id="ARBA00022723"/>
    </source>
</evidence>
<accession>A0A1X2I7B7</accession>
<dbReference type="PANTHER" id="PTHR46910:SF3">
    <property type="entry name" value="HALOTOLERANCE PROTEIN 9-RELATED"/>
    <property type="match status" value="1"/>
</dbReference>
<dbReference type="AlphaFoldDB" id="A0A1X2I7B7"/>
<dbReference type="CDD" id="cd15486">
    <property type="entry name" value="ZIP_Sip4"/>
    <property type="match status" value="1"/>
</dbReference>
<evidence type="ECO:0000256" key="4">
    <source>
        <dbReference type="ARBA" id="ARBA00023242"/>
    </source>
</evidence>
<comment type="caution">
    <text evidence="8">The sequence shown here is derived from an EMBL/GenBank/DDBJ whole genome shotgun (WGS) entry which is preliminary data.</text>
</comment>
<keyword evidence="2" id="KW-0479">Metal-binding</keyword>
<dbReference type="InterPro" id="IPR007219">
    <property type="entry name" value="XnlR_reg_dom"/>
</dbReference>
<feature type="region of interest" description="Disordered" evidence="5">
    <location>
        <begin position="662"/>
        <end position="704"/>
    </location>
</feature>
<evidence type="ECO:0000256" key="3">
    <source>
        <dbReference type="ARBA" id="ARBA00023125"/>
    </source>
</evidence>
<dbReference type="OrthoDB" id="2283976at2759"/>
<dbReference type="GO" id="GO:0003677">
    <property type="term" value="F:DNA binding"/>
    <property type="evidence" value="ECO:0007669"/>
    <property type="project" value="UniProtKB-KW"/>
</dbReference>
<feature type="compositionally biased region" description="Low complexity" evidence="5">
    <location>
        <begin position="95"/>
        <end position="110"/>
    </location>
</feature>
<dbReference type="Pfam" id="PF04082">
    <property type="entry name" value="Fungal_trans"/>
    <property type="match status" value="1"/>
</dbReference>
<dbReference type="CDD" id="cd12148">
    <property type="entry name" value="fungal_TF_MHR"/>
    <property type="match status" value="1"/>
</dbReference>
<feature type="region of interest" description="Disordered" evidence="5">
    <location>
        <begin position="139"/>
        <end position="176"/>
    </location>
</feature>
<dbReference type="GO" id="GO:0000981">
    <property type="term" value="F:DNA-binding transcription factor activity, RNA polymerase II-specific"/>
    <property type="evidence" value="ECO:0007669"/>
    <property type="project" value="InterPro"/>
</dbReference>
<dbReference type="SMART" id="SM00906">
    <property type="entry name" value="Fungal_trans"/>
    <property type="match status" value="1"/>
</dbReference>
<evidence type="ECO:0000256" key="6">
    <source>
        <dbReference type="SAM" id="Phobius"/>
    </source>
</evidence>
<feature type="transmembrane region" description="Helical" evidence="6">
    <location>
        <begin position="583"/>
        <end position="605"/>
    </location>
</feature>
<keyword evidence="6" id="KW-0472">Membrane</keyword>
<dbReference type="InterPro" id="IPR036864">
    <property type="entry name" value="Zn2-C6_fun-type_DNA-bd_sf"/>
</dbReference>
<dbReference type="InterPro" id="IPR001138">
    <property type="entry name" value="Zn2Cys6_DnaBD"/>
</dbReference>
<gene>
    <name evidence="8" type="ORF">BCR42DRAFT_422192</name>
</gene>
<dbReference type="GO" id="GO:0008270">
    <property type="term" value="F:zinc ion binding"/>
    <property type="evidence" value="ECO:0007669"/>
    <property type="project" value="InterPro"/>
</dbReference>
<protein>
    <submittedName>
        <fullName evidence="8">Fungal-specific transcription factor domain-domain-containing protein</fullName>
    </submittedName>
</protein>
<evidence type="ECO:0000256" key="5">
    <source>
        <dbReference type="SAM" id="MobiDB-lite"/>
    </source>
</evidence>
<dbReference type="Pfam" id="PF00172">
    <property type="entry name" value="Zn_clus"/>
    <property type="match status" value="1"/>
</dbReference>
<feature type="compositionally biased region" description="Low complexity" evidence="5">
    <location>
        <begin position="663"/>
        <end position="675"/>
    </location>
</feature>
<dbReference type="Proteomes" id="UP000193560">
    <property type="component" value="Unassembled WGS sequence"/>
</dbReference>
<keyword evidence="9" id="KW-1185">Reference proteome</keyword>
<keyword evidence="4" id="KW-0539">Nucleus</keyword>
<dbReference type="SUPFAM" id="SSF57701">
    <property type="entry name" value="Zn2/Cys6 DNA-binding domain"/>
    <property type="match status" value="1"/>
</dbReference>
<evidence type="ECO:0000256" key="1">
    <source>
        <dbReference type="ARBA" id="ARBA00004123"/>
    </source>
</evidence>
<reference evidence="8 9" key="1">
    <citation type="submission" date="2016-07" db="EMBL/GenBank/DDBJ databases">
        <title>Pervasive Adenine N6-methylation of Active Genes in Fungi.</title>
        <authorList>
            <consortium name="DOE Joint Genome Institute"/>
            <person name="Mondo S.J."/>
            <person name="Dannebaum R.O."/>
            <person name="Kuo R.C."/>
            <person name="Labutti K."/>
            <person name="Haridas S."/>
            <person name="Kuo A."/>
            <person name="Salamov A."/>
            <person name="Ahrendt S.R."/>
            <person name="Lipzen A."/>
            <person name="Sullivan W."/>
            <person name="Andreopoulos W.B."/>
            <person name="Clum A."/>
            <person name="Lindquist E."/>
            <person name="Daum C."/>
            <person name="Ramamoorthy G.K."/>
            <person name="Gryganskyi A."/>
            <person name="Culley D."/>
            <person name="Magnuson J.K."/>
            <person name="James T.Y."/>
            <person name="O'Malley M.A."/>
            <person name="Stajich J.E."/>
            <person name="Spatafora J.W."/>
            <person name="Visel A."/>
            <person name="Grigoriev I.V."/>
        </authorList>
    </citation>
    <scope>NUCLEOTIDE SEQUENCE [LARGE SCALE GENOMIC DNA]</scope>
    <source>
        <strain evidence="8 9">NRRL 1336</strain>
    </source>
</reference>
<dbReference type="PANTHER" id="PTHR46910">
    <property type="entry name" value="TRANSCRIPTION FACTOR PDR1"/>
    <property type="match status" value="1"/>
</dbReference>
<dbReference type="GO" id="GO:0006351">
    <property type="term" value="P:DNA-templated transcription"/>
    <property type="evidence" value="ECO:0007669"/>
    <property type="project" value="InterPro"/>
</dbReference>
<dbReference type="CDD" id="cd00067">
    <property type="entry name" value="GAL4"/>
    <property type="match status" value="1"/>
</dbReference>
<keyword evidence="6" id="KW-0812">Transmembrane</keyword>
<evidence type="ECO:0000313" key="9">
    <source>
        <dbReference type="Proteomes" id="UP000193560"/>
    </source>
</evidence>
<organism evidence="8 9">
    <name type="scientific">Absidia repens</name>
    <dbReference type="NCBI Taxonomy" id="90262"/>
    <lineage>
        <taxon>Eukaryota</taxon>
        <taxon>Fungi</taxon>
        <taxon>Fungi incertae sedis</taxon>
        <taxon>Mucoromycota</taxon>
        <taxon>Mucoromycotina</taxon>
        <taxon>Mucoromycetes</taxon>
        <taxon>Mucorales</taxon>
        <taxon>Cunninghamellaceae</taxon>
        <taxon>Absidia</taxon>
    </lineage>
</organism>
<dbReference type="InterPro" id="IPR050987">
    <property type="entry name" value="AtrR-like"/>
</dbReference>
<dbReference type="SMART" id="SM00066">
    <property type="entry name" value="GAL4"/>
    <property type="match status" value="1"/>
</dbReference>
<dbReference type="Gene3D" id="4.10.240.10">
    <property type="entry name" value="Zn(2)-C6 fungal-type DNA-binding domain"/>
    <property type="match status" value="1"/>
</dbReference>
<dbReference type="EMBL" id="MCGE01000023">
    <property type="protein sequence ID" value="ORZ10851.1"/>
    <property type="molecule type" value="Genomic_DNA"/>
</dbReference>
<dbReference type="STRING" id="90262.A0A1X2I7B7"/>
<dbReference type="PROSITE" id="PS00463">
    <property type="entry name" value="ZN2_CY6_FUNGAL_1"/>
    <property type="match status" value="1"/>
</dbReference>
<sequence>MNQEQPNIAKPLKRTRVSRACNFCRRKKIKCDIDKQYPCSSCVQYCCDCTSNDSPKKRPPPKGYIESLERRLRQMEQLLENKIPRTDTEHEKNDNNNSSSTNSSSINRSNTPSGGTTDVHNAKVMRHIGISSPYYLMGKQKQEEERQKLRPVISLNKDAKLSGDNDNDDYNSNELDQPTLLVSNGLGRKLELVYDDDNNDLMVIHDQAPPQHLLKQHRNESGLDDILSGNIIGILAQKFIDLRPVILPMIGKRSILEATHNSSLNPLLTSSICSYVAMMLPNDDETFENYGIDRRDLIQKLATKENELLRTAFLTPTISNIQAIIILCCQPTHISIFTGIWLRTGIAIRMSQDLGLHRPLTNTSHSKQVRELGKTLWHCVYILDRWSCAVLGRPLAIVDSDCNVDLPEYSKSNNKDIDNIGDTGLDGDEDEDEQNHTIFILFVKLSGILGEIQRRIYSPKAKASLGVCSTSTTKMVNSLQRLLLEWYDQVPPYARLTKSDVAHMASPSITKEEKTMLLQTKQWQLGGSLMICYCAVTILLHRPFIIPDSEILFSPASAERCTESAIFATDVVQLMDVQSFTHFYWNIIIFSLSVVISIHMFNCISDQRELSKTARQHLRILIDLWDVVDSEFPYTPKLAPLTPLHYAVQLLGLKGISPKQSQSATSLASTSSSSTHDNDSTDDTNDGNGNADNHETTTIPEHNQHAASDIYASTESQVYYNAKTQEQHQLQPQQLGSQPFKHSAMENATSMTYMLQENIPTSSNNDFPATEANLANNSAPSIENQLLDNESWQQIFLNNMGPNPFDFSDNKNGDDFWQNNYSLF</sequence>
<keyword evidence="6" id="KW-1133">Transmembrane helix</keyword>
<name>A0A1X2I7B7_9FUNG</name>
<evidence type="ECO:0000313" key="8">
    <source>
        <dbReference type="EMBL" id="ORZ10851.1"/>
    </source>
</evidence>
<comment type="subcellular location">
    <subcellularLocation>
        <location evidence="1">Nucleus</location>
    </subcellularLocation>
</comment>
<feature type="region of interest" description="Disordered" evidence="5">
    <location>
        <begin position="81"/>
        <end position="119"/>
    </location>
</feature>
<dbReference type="PROSITE" id="PS50048">
    <property type="entry name" value="ZN2_CY6_FUNGAL_2"/>
    <property type="match status" value="1"/>
</dbReference>
<keyword evidence="3" id="KW-0238">DNA-binding</keyword>
<proteinExistence type="predicted"/>